<keyword evidence="2" id="KW-1185">Reference proteome</keyword>
<reference evidence="1" key="1">
    <citation type="submission" date="2018-11" db="EMBL/GenBank/DDBJ databases">
        <authorList>
            <consortium name="Pathogen Informatics"/>
        </authorList>
    </citation>
    <scope>NUCLEOTIDE SEQUENCE</scope>
</reference>
<gene>
    <name evidence="1" type="ORF">PXEA_LOCUS24925</name>
</gene>
<dbReference type="EMBL" id="CAAALY010122886">
    <property type="protein sequence ID" value="VEL31485.1"/>
    <property type="molecule type" value="Genomic_DNA"/>
</dbReference>
<name>A0A3S5A9Y7_9PLAT</name>
<organism evidence="1 2">
    <name type="scientific">Protopolystoma xenopodis</name>
    <dbReference type="NCBI Taxonomy" id="117903"/>
    <lineage>
        <taxon>Eukaryota</taxon>
        <taxon>Metazoa</taxon>
        <taxon>Spiralia</taxon>
        <taxon>Lophotrochozoa</taxon>
        <taxon>Platyhelminthes</taxon>
        <taxon>Monogenea</taxon>
        <taxon>Polyopisthocotylea</taxon>
        <taxon>Polystomatidea</taxon>
        <taxon>Polystomatidae</taxon>
        <taxon>Protopolystoma</taxon>
    </lineage>
</organism>
<dbReference type="AlphaFoldDB" id="A0A3S5A9Y7"/>
<protein>
    <submittedName>
        <fullName evidence="1">Uncharacterized protein</fullName>
    </submittedName>
</protein>
<proteinExistence type="predicted"/>
<feature type="non-terminal residue" evidence="1">
    <location>
        <position position="42"/>
    </location>
</feature>
<dbReference type="Proteomes" id="UP000784294">
    <property type="component" value="Unassembled WGS sequence"/>
</dbReference>
<accession>A0A3S5A9Y7</accession>
<sequence length="42" mass="4696">MGYEAVGVFPEMSFEALESVLRASVHKVRQLRQLAQPTGLLH</sequence>
<evidence type="ECO:0000313" key="1">
    <source>
        <dbReference type="EMBL" id="VEL31485.1"/>
    </source>
</evidence>
<evidence type="ECO:0000313" key="2">
    <source>
        <dbReference type="Proteomes" id="UP000784294"/>
    </source>
</evidence>
<comment type="caution">
    <text evidence="1">The sequence shown here is derived from an EMBL/GenBank/DDBJ whole genome shotgun (WGS) entry which is preliminary data.</text>
</comment>